<dbReference type="RefSeq" id="WP_093738267.1">
    <property type="nucleotide sequence ID" value="NZ_FNBP01000001.1"/>
</dbReference>
<protein>
    <submittedName>
        <fullName evidence="1">Uncharacterized protein</fullName>
    </submittedName>
</protein>
<gene>
    <name evidence="1" type="ORF">SAMN04489759_101204</name>
</gene>
<name>A0A1G7HRS6_9RHOB</name>
<evidence type="ECO:0000313" key="2">
    <source>
        <dbReference type="Proteomes" id="UP000199399"/>
    </source>
</evidence>
<dbReference type="EMBL" id="FNBP01000001">
    <property type="protein sequence ID" value="SDF03160.1"/>
    <property type="molecule type" value="Genomic_DNA"/>
</dbReference>
<accession>A0A1G7HRS6</accession>
<evidence type="ECO:0000313" key="1">
    <source>
        <dbReference type="EMBL" id="SDF03160.1"/>
    </source>
</evidence>
<dbReference type="STRING" id="218672.SAMN04489759_101204"/>
<keyword evidence="2" id="KW-1185">Reference proteome</keyword>
<proteinExistence type="predicted"/>
<dbReference type="OrthoDB" id="8242932at2"/>
<dbReference type="Proteomes" id="UP000199399">
    <property type="component" value="Unassembled WGS sequence"/>
</dbReference>
<sequence>MAKTQFYKRVKGPMDNYEDWYYLETKPDGSQEVLHDWSHVTPSLKTNSGSKSYTVEDFLAAEDVRVDAKTALREHLA</sequence>
<organism evidence="1 2">
    <name type="scientific">Sulfitobacter delicatus</name>
    <dbReference type="NCBI Taxonomy" id="218672"/>
    <lineage>
        <taxon>Bacteria</taxon>
        <taxon>Pseudomonadati</taxon>
        <taxon>Pseudomonadota</taxon>
        <taxon>Alphaproteobacteria</taxon>
        <taxon>Rhodobacterales</taxon>
        <taxon>Roseobacteraceae</taxon>
        <taxon>Sulfitobacter</taxon>
    </lineage>
</organism>
<dbReference type="AlphaFoldDB" id="A0A1G7HRS6"/>
<reference evidence="2" key="1">
    <citation type="submission" date="2016-10" db="EMBL/GenBank/DDBJ databases">
        <authorList>
            <person name="Varghese N."/>
            <person name="Submissions S."/>
        </authorList>
    </citation>
    <scope>NUCLEOTIDE SEQUENCE [LARGE SCALE GENOMIC DNA]</scope>
    <source>
        <strain evidence="2">DSM 16477</strain>
    </source>
</reference>